<dbReference type="GO" id="GO:0005829">
    <property type="term" value="C:cytosol"/>
    <property type="evidence" value="ECO:0007669"/>
    <property type="project" value="TreeGrafter"/>
</dbReference>
<comment type="subunit">
    <text evidence="6">Monomer.</text>
</comment>
<keyword evidence="6" id="KW-0963">Cytoplasm</keyword>
<protein>
    <recommendedName>
        <fullName evidence="2 6">GTPase Era</fullName>
    </recommendedName>
</protein>
<dbReference type="Gene3D" id="3.30.300.20">
    <property type="match status" value="1"/>
</dbReference>
<comment type="subcellular location">
    <subcellularLocation>
        <location evidence="6">Cytoplasm</location>
    </subcellularLocation>
    <subcellularLocation>
        <location evidence="6">Cell membrane</location>
        <topology evidence="6">Peripheral membrane protein</topology>
    </subcellularLocation>
</comment>
<dbReference type="PANTHER" id="PTHR42698:SF1">
    <property type="entry name" value="GTPASE ERA, MITOCHONDRIAL"/>
    <property type="match status" value="1"/>
</dbReference>
<comment type="similarity">
    <text evidence="1 6 7 8">Belongs to the TRAFAC class TrmE-Era-EngA-EngB-Septin-like GTPase superfamily. Era GTPase family.</text>
</comment>
<evidence type="ECO:0000256" key="6">
    <source>
        <dbReference type="HAMAP-Rule" id="MF_00367"/>
    </source>
</evidence>
<dbReference type="NCBIfam" id="NF000908">
    <property type="entry name" value="PRK00089.1"/>
    <property type="match status" value="1"/>
</dbReference>
<feature type="region of interest" description="G1" evidence="7">
    <location>
        <begin position="15"/>
        <end position="22"/>
    </location>
</feature>
<dbReference type="InterPro" id="IPR004044">
    <property type="entry name" value="KH_dom_type_2"/>
</dbReference>
<keyword evidence="6" id="KW-1003">Cell membrane</keyword>
<dbReference type="PANTHER" id="PTHR42698">
    <property type="entry name" value="GTPASE ERA"/>
    <property type="match status" value="1"/>
</dbReference>
<dbReference type="EMBL" id="AP014936">
    <property type="protein sequence ID" value="BAU48230.1"/>
    <property type="molecule type" value="Genomic_DNA"/>
</dbReference>
<evidence type="ECO:0000313" key="11">
    <source>
        <dbReference type="EMBL" id="BAU48230.1"/>
    </source>
</evidence>
<feature type="binding site" evidence="6">
    <location>
        <begin position="62"/>
        <end position="66"/>
    </location>
    <ligand>
        <name>GTP</name>
        <dbReference type="ChEBI" id="CHEBI:37565"/>
    </ligand>
</feature>
<evidence type="ECO:0000256" key="7">
    <source>
        <dbReference type="PROSITE-ProRule" id="PRU01050"/>
    </source>
</evidence>
<feature type="region of interest" description="G2" evidence="7">
    <location>
        <begin position="41"/>
        <end position="45"/>
    </location>
</feature>
<dbReference type="Gene3D" id="3.40.50.300">
    <property type="entry name" value="P-loop containing nucleotide triphosphate hydrolases"/>
    <property type="match status" value="1"/>
</dbReference>
<dbReference type="SUPFAM" id="SSF52540">
    <property type="entry name" value="P-loop containing nucleoside triphosphate hydrolases"/>
    <property type="match status" value="1"/>
</dbReference>
<dbReference type="NCBIfam" id="TIGR00231">
    <property type="entry name" value="small_GTP"/>
    <property type="match status" value="1"/>
</dbReference>
<dbReference type="CDD" id="cd22534">
    <property type="entry name" value="KH-II_Era"/>
    <property type="match status" value="1"/>
</dbReference>
<dbReference type="GO" id="GO:0005886">
    <property type="term" value="C:plasma membrane"/>
    <property type="evidence" value="ECO:0007669"/>
    <property type="project" value="UniProtKB-SubCell"/>
</dbReference>
<evidence type="ECO:0000256" key="3">
    <source>
        <dbReference type="ARBA" id="ARBA00022741"/>
    </source>
</evidence>
<dbReference type="SUPFAM" id="SSF54814">
    <property type="entry name" value="Prokaryotic type KH domain (KH-domain type II)"/>
    <property type="match status" value="1"/>
</dbReference>
<gene>
    <name evidence="6" type="primary">era</name>
    <name evidence="11" type="ORF">SVA_1670</name>
</gene>
<organism evidence="11 12">
    <name type="scientific">Sulfurifustis variabilis</name>
    <dbReference type="NCBI Taxonomy" id="1675686"/>
    <lineage>
        <taxon>Bacteria</taxon>
        <taxon>Pseudomonadati</taxon>
        <taxon>Pseudomonadota</taxon>
        <taxon>Gammaproteobacteria</taxon>
        <taxon>Acidiferrobacterales</taxon>
        <taxon>Acidiferrobacteraceae</taxon>
        <taxon>Sulfurifustis</taxon>
    </lineage>
</organism>
<reference evidence="11 12" key="1">
    <citation type="submission" date="2015-08" db="EMBL/GenBank/DDBJ databases">
        <title>Complete genome sequence of Sulfurifustis variabilis.</title>
        <authorList>
            <person name="Miura A."/>
            <person name="Kojima H."/>
            <person name="Fukui M."/>
        </authorList>
    </citation>
    <scope>NUCLEOTIDE SEQUENCE [LARGE SCALE GENOMIC DNA]</scope>
    <source>
        <strain evidence="12">skN76</strain>
    </source>
</reference>
<feature type="binding site" evidence="6">
    <location>
        <begin position="124"/>
        <end position="127"/>
    </location>
    <ligand>
        <name>GTP</name>
        <dbReference type="ChEBI" id="CHEBI:37565"/>
    </ligand>
</feature>
<dbReference type="InterPro" id="IPR027417">
    <property type="entry name" value="P-loop_NTPase"/>
</dbReference>
<proteinExistence type="inferred from homology"/>
<evidence type="ECO:0000256" key="1">
    <source>
        <dbReference type="ARBA" id="ARBA00007921"/>
    </source>
</evidence>
<dbReference type="HAMAP" id="MF_00367">
    <property type="entry name" value="GTPase_Era"/>
    <property type="match status" value="1"/>
</dbReference>
<keyword evidence="4 6" id="KW-0694">RNA-binding</keyword>
<feature type="region of interest" description="G3" evidence="7">
    <location>
        <begin position="62"/>
        <end position="65"/>
    </location>
</feature>
<dbReference type="InterPro" id="IPR009019">
    <property type="entry name" value="KH_sf_prok-type"/>
</dbReference>
<dbReference type="GO" id="GO:0005525">
    <property type="term" value="F:GTP binding"/>
    <property type="evidence" value="ECO:0007669"/>
    <property type="project" value="UniProtKB-UniRule"/>
</dbReference>
<keyword evidence="5 6" id="KW-0342">GTP-binding</keyword>
<dbReference type="NCBIfam" id="TIGR00436">
    <property type="entry name" value="era"/>
    <property type="match status" value="1"/>
</dbReference>
<dbReference type="PROSITE" id="PS50823">
    <property type="entry name" value="KH_TYPE_2"/>
    <property type="match status" value="1"/>
</dbReference>
<dbReference type="GO" id="GO:0000028">
    <property type="term" value="P:ribosomal small subunit assembly"/>
    <property type="evidence" value="ECO:0007669"/>
    <property type="project" value="TreeGrafter"/>
</dbReference>
<dbReference type="Proteomes" id="UP000218899">
    <property type="component" value="Chromosome"/>
</dbReference>
<keyword evidence="12" id="KW-1185">Reference proteome</keyword>
<dbReference type="InterPro" id="IPR005662">
    <property type="entry name" value="GTPase_Era-like"/>
</dbReference>
<name>A0A1B4V3V7_9GAMM</name>
<keyword evidence="6" id="KW-0690">Ribosome biogenesis</keyword>
<dbReference type="Pfam" id="PF07650">
    <property type="entry name" value="KH_2"/>
    <property type="match status" value="1"/>
</dbReference>
<keyword evidence="3 6" id="KW-0547">Nucleotide-binding</keyword>
<dbReference type="GO" id="GO:0070181">
    <property type="term" value="F:small ribosomal subunit rRNA binding"/>
    <property type="evidence" value="ECO:0007669"/>
    <property type="project" value="UniProtKB-UniRule"/>
</dbReference>
<dbReference type="InterPro" id="IPR006073">
    <property type="entry name" value="GTP-bd"/>
</dbReference>
<evidence type="ECO:0000259" key="9">
    <source>
        <dbReference type="PROSITE" id="PS50823"/>
    </source>
</evidence>
<evidence type="ECO:0000256" key="4">
    <source>
        <dbReference type="ARBA" id="ARBA00022884"/>
    </source>
</evidence>
<sequence length="301" mass="33560">MIEAGFRSGLVTLLGRPNVGKSTLLNRLIGAKISITSRRPQTTRHRIIGIKTTASAQLVYVDTPGVHRPQGRRINRYMSRIASGSVEGVDCIVLVISAQGWRKEDEAALALAGRQSIPVVLAINKIDRIGDRRRLLPLIAESDGRMRFAEIVPVSAHTGENLDALERALLVHLPEQPPIYPAEQLTDKSERFLASELVREQVFGAYGEEIPYAAAIEVTRFKRLKGVLEVEATIWVEKEGQKAIIIGRGGERLKQVGTRARLAMQRQFGTKVRLALWVKVREDWADDARALERFGYTEEPV</sequence>
<accession>A0A1B4V3V7</accession>
<dbReference type="AlphaFoldDB" id="A0A1B4V3V7"/>
<feature type="binding site" evidence="6">
    <location>
        <begin position="15"/>
        <end position="22"/>
    </location>
    <ligand>
        <name>GTP</name>
        <dbReference type="ChEBI" id="CHEBI:37565"/>
    </ligand>
</feature>
<feature type="domain" description="KH type-2" evidence="9">
    <location>
        <begin position="198"/>
        <end position="282"/>
    </location>
</feature>
<dbReference type="KEGG" id="sva:SVA_1670"/>
<dbReference type="RefSeq" id="WP_231971866.1">
    <property type="nucleotide sequence ID" value="NZ_AP014936.1"/>
</dbReference>
<dbReference type="InterPro" id="IPR005225">
    <property type="entry name" value="Small_GTP-bd"/>
</dbReference>
<evidence type="ECO:0000256" key="8">
    <source>
        <dbReference type="RuleBase" id="RU003761"/>
    </source>
</evidence>
<evidence type="ECO:0000313" key="12">
    <source>
        <dbReference type="Proteomes" id="UP000218899"/>
    </source>
</evidence>
<keyword evidence="6" id="KW-0472">Membrane</keyword>
<evidence type="ECO:0000259" key="10">
    <source>
        <dbReference type="PROSITE" id="PS51713"/>
    </source>
</evidence>
<feature type="region of interest" description="G5" evidence="7">
    <location>
        <begin position="154"/>
        <end position="156"/>
    </location>
</feature>
<dbReference type="CDD" id="cd04163">
    <property type="entry name" value="Era"/>
    <property type="match status" value="1"/>
</dbReference>
<comment type="function">
    <text evidence="6">An essential GTPase that binds both GDP and GTP, with rapid nucleotide exchange. Plays a role in 16S rRNA processing and 30S ribosomal subunit biogenesis and possibly also in cell cycle regulation and energy metabolism.</text>
</comment>
<dbReference type="InterPro" id="IPR015946">
    <property type="entry name" value="KH_dom-like_a/b"/>
</dbReference>
<dbReference type="GO" id="GO:0003924">
    <property type="term" value="F:GTPase activity"/>
    <property type="evidence" value="ECO:0007669"/>
    <property type="project" value="UniProtKB-UniRule"/>
</dbReference>
<keyword evidence="6" id="KW-0699">rRNA-binding</keyword>
<dbReference type="InterPro" id="IPR030388">
    <property type="entry name" value="G_ERA_dom"/>
</dbReference>
<feature type="domain" description="Era-type G" evidence="10">
    <location>
        <begin position="7"/>
        <end position="175"/>
    </location>
</feature>
<dbReference type="Pfam" id="PF01926">
    <property type="entry name" value="MMR_HSR1"/>
    <property type="match status" value="1"/>
</dbReference>
<evidence type="ECO:0000256" key="5">
    <source>
        <dbReference type="ARBA" id="ARBA00023134"/>
    </source>
</evidence>
<dbReference type="PROSITE" id="PS51713">
    <property type="entry name" value="G_ERA"/>
    <property type="match status" value="1"/>
</dbReference>
<dbReference type="GO" id="GO:0043024">
    <property type="term" value="F:ribosomal small subunit binding"/>
    <property type="evidence" value="ECO:0007669"/>
    <property type="project" value="TreeGrafter"/>
</dbReference>
<feature type="region of interest" description="G4" evidence="7">
    <location>
        <begin position="124"/>
        <end position="127"/>
    </location>
</feature>
<evidence type="ECO:0000256" key="2">
    <source>
        <dbReference type="ARBA" id="ARBA00020484"/>
    </source>
</evidence>